<dbReference type="Proteomes" id="UP000002499">
    <property type="component" value="Unassembled WGS sequence"/>
</dbReference>
<dbReference type="InterPro" id="IPR011057">
    <property type="entry name" value="Mss4-like_sf"/>
</dbReference>
<name>E9E693_METAQ</name>
<dbReference type="SUPFAM" id="SSF51316">
    <property type="entry name" value="Mss4-like"/>
    <property type="match status" value="1"/>
</dbReference>
<sequence>MPTTARRALCSVDNLHRQSLEWIRDEHVAEARFSDFATRTFCRACRAPMTMVYEAAPDEAGIVATTMDEAKSSGAIPRVERHVHERDRPSWCTISDSGAQYEGLPGDMKHVKT</sequence>
<evidence type="ECO:0000313" key="2">
    <source>
        <dbReference type="Proteomes" id="UP000002499"/>
    </source>
</evidence>
<dbReference type="HOGENOM" id="CLU_2134092_0_0_1"/>
<dbReference type="KEGG" id="maw:19249702"/>
<gene>
    <name evidence="1" type="ORF">MAC_05391</name>
</gene>
<dbReference type="EMBL" id="GL698510">
    <property type="protein sequence ID" value="EFY88497.1"/>
    <property type="molecule type" value="Genomic_DNA"/>
</dbReference>
<dbReference type="AlphaFoldDB" id="E9E693"/>
<dbReference type="GeneID" id="19249702"/>
<keyword evidence="2" id="KW-1185">Reference proteome</keyword>
<accession>E9E693</accession>
<proteinExistence type="predicted"/>
<evidence type="ECO:0000313" key="1">
    <source>
        <dbReference type="EMBL" id="EFY88497.1"/>
    </source>
</evidence>
<organism evidence="2">
    <name type="scientific">Metarhizium acridum (strain CQMa 102)</name>
    <dbReference type="NCBI Taxonomy" id="655827"/>
    <lineage>
        <taxon>Eukaryota</taxon>
        <taxon>Fungi</taxon>
        <taxon>Dikarya</taxon>
        <taxon>Ascomycota</taxon>
        <taxon>Pezizomycotina</taxon>
        <taxon>Sordariomycetes</taxon>
        <taxon>Hypocreomycetidae</taxon>
        <taxon>Hypocreales</taxon>
        <taxon>Clavicipitaceae</taxon>
        <taxon>Metarhizium</taxon>
    </lineage>
</organism>
<dbReference type="OrthoDB" id="6329284at2759"/>
<reference evidence="1 2" key="1">
    <citation type="journal article" date="2011" name="PLoS Genet.">
        <title>Genome sequencing and comparative transcriptomics of the model entomopathogenic fungi Metarhizium anisopliae and M. acridum.</title>
        <authorList>
            <person name="Gao Q."/>
            <person name="Jin K."/>
            <person name="Ying S.H."/>
            <person name="Zhang Y."/>
            <person name="Xiao G."/>
            <person name="Shang Y."/>
            <person name="Duan Z."/>
            <person name="Hu X."/>
            <person name="Xie X.Q."/>
            <person name="Zhou G."/>
            <person name="Peng G."/>
            <person name="Luo Z."/>
            <person name="Huang W."/>
            <person name="Wang B."/>
            <person name="Fang W."/>
            <person name="Wang S."/>
            <person name="Zhong Y."/>
            <person name="Ma L.J."/>
            <person name="St Leger R.J."/>
            <person name="Zhao G.P."/>
            <person name="Pei Y."/>
            <person name="Feng M.G."/>
            <person name="Xia Y."/>
            <person name="Wang C."/>
        </authorList>
    </citation>
    <scope>NUCLEOTIDE SEQUENCE [LARGE SCALE GENOMIC DNA]</scope>
    <source>
        <strain evidence="1 2">CQMa 102</strain>
    </source>
</reference>
<protein>
    <recommendedName>
        <fullName evidence="3">CENP-V/GFA domain-containing protein</fullName>
    </recommendedName>
</protein>
<dbReference type="InParanoid" id="E9E693"/>
<evidence type="ECO:0008006" key="3">
    <source>
        <dbReference type="Google" id="ProtNLM"/>
    </source>
</evidence>